<proteinExistence type="predicted"/>
<reference evidence="1" key="1">
    <citation type="submission" date="2023-07" db="EMBL/GenBank/DDBJ databases">
        <authorList>
            <person name="Xia Y."/>
        </authorList>
    </citation>
    <scope>NUCLEOTIDE SEQUENCE</scope>
    <source>
        <strain evidence="1">F</strain>
    </source>
</reference>
<accession>A0AA96ENT4</accession>
<protein>
    <submittedName>
        <fullName evidence="1">Uncharacterized protein</fullName>
    </submittedName>
</protein>
<dbReference type="EMBL" id="OR343188">
    <property type="protein sequence ID" value="WNL49929.1"/>
    <property type="molecule type" value="Genomic_DNA"/>
</dbReference>
<name>A0AA96ENT4_9VIRU</name>
<organism evidence="1">
    <name type="scientific">Marseillevirus sp</name>
    <dbReference type="NCBI Taxonomy" id="2809551"/>
    <lineage>
        <taxon>Viruses</taxon>
        <taxon>Varidnaviria</taxon>
        <taxon>Bamfordvirae</taxon>
        <taxon>Nucleocytoviricota</taxon>
        <taxon>Megaviricetes</taxon>
        <taxon>Pimascovirales</taxon>
        <taxon>Pimascovirales incertae sedis</taxon>
        <taxon>Marseilleviridae</taxon>
        <taxon>Marseillevirus</taxon>
    </lineage>
</organism>
<sequence>MEFFLSSGDFSSFCVTCPDVFETREENHEYRKNCCATDFYEVERLLKKEFSSEILSLPFQQDETGIFSRFKETTSFIRGTDIKQGPFRRETVNVARLSRHPYNSDTEIRGKTRIVVEGNHFQGQLHGKVLKTEFIPYPSWEKEVPLTKEVAFYIRGHLVHQEKRPILIQSNVGYFEKRHPLFS</sequence>
<evidence type="ECO:0000313" key="1">
    <source>
        <dbReference type="EMBL" id="WNL49929.1"/>
    </source>
</evidence>
<gene>
    <name evidence="1" type="ORF">MarFTMF_413</name>
</gene>